<dbReference type="InterPro" id="IPR020562">
    <property type="entry name" value="PRibGlycinamide_synth_N"/>
</dbReference>
<evidence type="ECO:0000256" key="5">
    <source>
        <dbReference type="ARBA" id="ARBA00022598"/>
    </source>
</evidence>
<dbReference type="SUPFAM" id="SSF51246">
    <property type="entry name" value="Rudiment single hybrid motif"/>
    <property type="match status" value="1"/>
</dbReference>
<dbReference type="Pfam" id="PF02844">
    <property type="entry name" value="GARS_N"/>
    <property type="match status" value="1"/>
</dbReference>
<dbReference type="InterPro" id="IPR011761">
    <property type="entry name" value="ATP-grasp"/>
</dbReference>
<dbReference type="PANTHER" id="PTHR43472">
    <property type="entry name" value="PHOSPHORIBOSYLAMINE--GLYCINE LIGASE"/>
    <property type="match status" value="1"/>
</dbReference>
<dbReference type="Gene3D" id="3.90.600.10">
    <property type="entry name" value="Phosphoribosylglycinamide synthetase, C-terminal domain"/>
    <property type="match status" value="1"/>
</dbReference>
<evidence type="ECO:0000256" key="11">
    <source>
        <dbReference type="ARBA" id="ARBA00042864"/>
    </source>
</evidence>
<dbReference type="InterPro" id="IPR016185">
    <property type="entry name" value="PreATP-grasp_dom_sf"/>
</dbReference>
<organism evidence="15 16">
    <name type="scientific">Methyloligella solikamskensis</name>
    <dbReference type="NCBI Taxonomy" id="1177756"/>
    <lineage>
        <taxon>Bacteria</taxon>
        <taxon>Pseudomonadati</taxon>
        <taxon>Pseudomonadota</taxon>
        <taxon>Alphaproteobacteria</taxon>
        <taxon>Hyphomicrobiales</taxon>
        <taxon>Hyphomicrobiaceae</taxon>
        <taxon>Methyloligella</taxon>
    </lineage>
</organism>
<dbReference type="EMBL" id="JBHTJO010000002">
    <property type="protein sequence ID" value="MFD0988357.1"/>
    <property type="molecule type" value="Genomic_DNA"/>
</dbReference>
<evidence type="ECO:0000256" key="13">
    <source>
        <dbReference type="PROSITE-ProRule" id="PRU00409"/>
    </source>
</evidence>
<evidence type="ECO:0000313" key="16">
    <source>
        <dbReference type="Proteomes" id="UP001597102"/>
    </source>
</evidence>
<dbReference type="SUPFAM" id="SSF56059">
    <property type="entry name" value="Glutathione synthetase ATP-binding domain-like"/>
    <property type="match status" value="1"/>
</dbReference>
<sequence length="420" mass="44070">MNVLVIGGGGREHALCWKLAGSPQLETLYCAPGNAGIAKVAECVDLMLTDHQAVLAFCKEKEIGLVVIGPEAPLVEGLTDDLEAEDIAVFGPAAKPAQLEGSKAFTKQICDEANIPTAKYATFDNASDARTHLMTHDMPVVIKADGLAAGKGVTIAHNAGEALRALQSCFDGTYGGPGAKVVIEEFLDGEEASFFALVDGETILPLATAQDHKRAYDGDEGPNTGGMGAYSPAPIMTDEVCQKVVAEIIQPTVSWLADAGMAYKGVLYAGLMVKDGSPKLIEYNVRFGDPECQALMVALKSDLLPALLATAQGDLSGVTLDWHTGASLCVVMASKGYPGAYEKGSEIKGLEEAAAPEGVEIFHAGTAQDGDKVIATGGRVLGVTARGDTIAEAQKRAYEAVDKIDWPEGFCRRDIGWRAV</sequence>
<keyword evidence="7 12" id="KW-0658">Purine biosynthesis</keyword>
<evidence type="ECO:0000256" key="3">
    <source>
        <dbReference type="ARBA" id="ARBA00005174"/>
    </source>
</evidence>
<comment type="pathway">
    <text evidence="3 12">Purine metabolism; IMP biosynthesis via de novo pathway; N(1)-(5-phospho-D-ribosyl)glycinamide from 5-phospho-alpha-D-ribose 1-diphosphate: step 2/2.</text>
</comment>
<comment type="caution">
    <text evidence="15">The sequence shown here is derived from an EMBL/GenBank/DDBJ whole genome shotgun (WGS) entry which is preliminary data.</text>
</comment>
<dbReference type="EC" id="6.3.4.13" evidence="4 12"/>
<keyword evidence="8 13" id="KW-0067">ATP-binding</keyword>
<dbReference type="NCBIfam" id="TIGR00877">
    <property type="entry name" value="purD"/>
    <property type="match status" value="1"/>
</dbReference>
<proteinExistence type="inferred from homology"/>
<evidence type="ECO:0000256" key="12">
    <source>
        <dbReference type="HAMAP-Rule" id="MF_00138"/>
    </source>
</evidence>
<evidence type="ECO:0000259" key="14">
    <source>
        <dbReference type="PROSITE" id="PS50975"/>
    </source>
</evidence>
<evidence type="ECO:0000256" key="8">
    <source>
        <dbReference type="ARBA" id="ARBA00022840"/>
    </source>
</evidence>
<evidence type="ECO:0000256" key="6">
    <source>
        <dbReference type="ARBA" id="ARBA00022741"/>
    </source>
</evidence>
<evidence type="ECO:0000256" key="7">
    <source>
        <dbReference type="ARBA" id="ARBA00022755"/>
    </source>
</evidence>
<keyword evidence="6 13" id="KW-0547">Nucleotide-binding</keyword>
<evidence type="ECO:0000256" key="2">
    <source>
        <dbReference type="ARBA" id="ARBA00001946"/>
    </source>
</evidence>
<dbReference type="SMART" id="SM01210">
    <property type="entry name" value="GARS_C"/>
    <property type="match status" value="1"/>
</dbReference>
<dbReference type="InterPro" id="IPR011054">
    <property type="entry name" value="Rudment_hybrid_motif"/>
</dbReference>
<comment type="cofactor">
    <cofactor evidence="1">
        <name>Mn(2+)</name>
        <dbReference type="ChEBI" id="CHEBI:29035"/>
    </cofactor>
</comment>
<reference evidence="16" key="1">
    <citation type="journal article" date="2019" name="Int. J. Syst. Evol. Microbiol.">
        <title>The Global Catalogue of Microorganisms (GCM) 10K type strain sequencing project: providing services to taxonomists for standard genome sequencing and annotation.</title>
        <authorList>
            <consortium name="The Broad Institute Genomics Platform"/>
            <consortium name="The Broad Institute Genome Sequencing Center for Infectious Disease"/>
            <person name="Wu L."/>
            <person name="Ma J."/>
        </authorList>
    </citation>
    <scope>NUCLEOTIDE SEQUENCE [LARGE SCALE GENOMIC DNA]</scope>
    <source>
        <strain evidence="16">CCUG 61697</strain>
    </source>
</reference>
<dbReference type="InterPro" id="IPR000115">
    <property type="entry name" value="PRibGlycinamide_synth"/>
</dbReference>
<dbReference type="Gene3D" id="3.30.1490.20">
    <property type="entry name" value="ATP-grasp fold, A domain"/>
    <property type="match status" value="1"/>
</dbReference>
<evidence type="ECO:0000256" key="4">
    <source>
        <dbReference type="ARBA" id="ARBA00013255"/>
    </source>
</evidence>
<dbReference type="InterPro" id="IPR013815">
    <property type="entry name" value="ATP_grasp_subdomain_1"/>
</dbReference>
<comment type="cofactor">
    <cofactor evidence="2">
        <name>Mg(2+)</name>
        <dbReference type="ChEBI" id="CHEBI:18420"/>
    </cofactor>
</comment>
<dbReference type="SMART" id="SM01209">
    <property type="entry name" value="GARS_A"/>
    <property type="match status" value="1"/>
</dbReference>
<dbReference type="InterPro" id="IPR020560">
    <property type="entry name" value="PRibGlycinamide_synth_C-dom"/>
</dbReference>
<feature type="domain" description="ATP-grasp" evidence="14">
    <location>
        <begin position="107"/>
        <end position="312"/>
    </location>
</feature>
<accession>A0ABW3JD21</accession>
<dbReference type="HAMAP" id="MF_00138">
    <property type="entry name" value="GARS"/>
    <property type="match status" value="1"/>
</dbReference>
<dbReference type="PROSITE" id="PS00184">
    <property type="entry name" value="GARS"/>
    <property type="match status" value="1"/>
</dbReference>
<dbReference type="Proteomes" id="UP001597102">
    <property type="component" value="Unassembled WGS sequence"/>
</dbReference>
<dbReference type="Pfam" id="PF02843">
    <property type="entry name" value="GARS_C"/>
    <property type="match status" value="1"/>
</dbReference>
<dbReference type="PROSITE" id="PS50975">
    <property type="entry name" value="ATP_GRASP"/>
    <property type="match status" value="1"/>
</dbReference>
<dbReference type="InterPro" id="IPR020559">
    <property type="entry name" value="PRibGlycinamide_synth_CS"/>
</dbReference>
<dbReference type="InterPro" id="IPR020561">
    <property type="entry name" value="PRibGlycinamid_synth_ATP-grasp"/>
</dbReference>
<comment type="similarity">
    <text evidence="9 12">Belongs to the GARS family.</text>
</comment>
<dbReference type="Gene3D" id="3.30.470.20">
    <property type="entry name" value="ATP-grasp fold, B domain"/>
    <property type="match status" value="1"/>
</dbReference>
<dbReference type="GO" id="GO:0004637">
    <property type="term" value="F:phosphoribosylamine-glycine ligase activity"/>
    <property type="evidence" value="ECO:0007669"/>
    <property type="project" value="UniProtKB-EC"/>
</dbReference>
<keyword evidence="5 12" id="KW-0436">Ligase</keyword>
<evidence type="ECO:0000256" key="10">
    <source>
        <dbReference type="ARBA" id="ARBA00042242"/>
    </source>
</evidence>
<name>A0ABW3JD21_9HYPH</name>
<evidence type="ECO:0000256" key="1">
    <source>
        <dbReference type="ARBA" id="ARBA00001936"/>
    </source>
</evidence>
<dbReference type="RefSeq" id="WP_379091363.1">
    <property type="nucleotide sequence ID" value="NZ_JBHTJO010000002.1"/>
</dbReference>
<gene>
    <name evidence="12 15" type="primary">purD</name>
    <name evidence="15" type="ORF">ACFQ2F_14760</name>
</gene>
<dbReference type="InterPro" id="IPR037123">
    <property type="entry name" value="PRibGlycinamide_synth_C_sf"/>
</dbReference>
<keyword evidence="16" id="KW-1185">Reference proteome</keyword>
<evidence type="ECO:0000256" key="9">
    <source>
        <dbReference type="ARBA" id="ARBA00038345"/>
    </source>
</evidence>
<evidence type="ECO:0000313" key="15">
    <source>
        <dbReference type="EMBL" id="MFD0988357.1"/>
    </source>
</evidence>
<dbReference type="PANTHER" id="PTHR43472:SF1">
    <property type="entry name" value="PHOSPHORIBOSYLAMINE--GLYCINE LIGASE, CHLOROPLASTIC"/>
    <property type="match status" value="1"/>
</dbReference>
<dbReference type="Pfam" id="PF01071">
    <property type="entry name" value="GARS_A"/>
    <property type="match status" value="1"/>
</dbReference>
<dbReference type="Gene3D" id="3.40.50.20">
    <property type="match status" value="1"/>
</dbReference>
<comment type="catalytic activity">
    <reaction evidence="12">
        <text>5-phospho-beta-D-ribosylamine + glycine + ATP = N(1)-(5-phospho-beta-D-ribosyl)glycinamide + ADP + phosphate + H(+)</text>
        <dbReference type="Rhea" id="RHEA:17453"/>
        <dbReference type="ChEBI" id="CHEBI:15378"/>
        <dbReference type="ChEBI" id="CHEBI:30616"/>
        <dbReference type="ChEBI" id="CHEBI:43474"/>
        <dbReference type="ChEBI" id="CHEBI:57305"/>
        <dbReference type="ChEBI" id="CHEBI:58681"/>
        <dbReference type="ChEBI" id="CHEBI:143788"/>
        <dbReference type="ChEBI" id="CHEBI:456216"/>
        <dbReference type="EC" id="6.3.4.13"/>
    </reaction>
</comment>
<protein>
    <recommendedName>
        <fullName evidence="4 12">Phosphoribosylamine--glycine ligase</fullName>
        <ecNumber evidence="4 12">6.3.4.13</ecNumber>
    </recommendedName>
    <alternativeName>
        <fullName evidence="12">GARS</fullName>
    </alternativeName>
    <alternativeName>
        <fullName evidence="10 12">Glycinamide ribonucleotide synthetase</fullName>
    </alternativeName>
    <alternativeName>
        <fullName evidence="11 12">Phosphoribosylglycinamide synthetase</fullName>
    </alternativeName>
</protein>
<dbReference type="SUPFAM" id="SSF52440">
    <property type="entry name" value="PreATP-grasp domain"/>
    <property type="match status" value="1"/>
</dbReference>